<gene>
    <name evidence="2" type="ORF">FNJ47_46565</name>
</gene>
<feature type="domain" description="Integrase catalytic" evidence="1">
    <location>
        <begin position="131"/>
        <end position="299"/>
    </location>
</feature>
<dbReference type="SUPFAM" id="SSF46689">
    <property type="entry name" value="Homeodomain-like"/>
    <property type="match status" value="1"/>
</dbReference>
<comment type="caution">
    <text evidence="2">The sequence shown here is derived from an EMBL/GenBank/DDBJ whole genome shotgun (WGS) entry which is preliminary data.</text>
</comment>
<dbReference type="InterPro" id="IPR047656">
    <property type="entry name" value="IS481-like_transpos"/>
</dbReference>
<dbReference type="InterPro" id="IPR009057">
    <property type="entry name" value="Homeodomain-like_sf"/>
</dbReference>
<dbReference type="RefSeq" id="WP_163163433.1">
    <property type="nucleotide sequence ID" value="NZ_VKHP01000506.1"/>
</dbReference>
<dbReference type="Proteomes" id="UP000468531">
    <property type="component" value="Unassembled WGS sequence"/>
</dbReference>
<dbReference type="GO" id="GO:0015074">
    <property type="term" value="P:DNA integration"/>
    <property type="evidence" value="ECO:0007669"/>
    <property type="project" value="InterPro"/>
</dbReference>
<dbReference type="Pfam" id="PF13683">
    <property type="entry name" value="rve_3"/>
    <property type="match status" value="1"/>
</dbReference>
<protein>
    <submittedName>
        <fullName evidence="2">IS481 family transposase</fullName>
    </submittedName>
</protein>
<evidence type="ECO:0000313" key="3">
    <source>
        <dbReference type="Proteomes" id="UP000468531"/>
    </source>
</evidence>
<dbReference type="GO" id="GO:0003676">
    <property type="term" value="F:nucleic acid binding"/>
    <property type="evidence" value="ECO:0007669"/>
    <property type="project" value="InterPro"/>
</dbReference>
<dbReference type="SUPFAM" id="SSF53098">
    <property type="entry name" value="Ribonuclease H-like"/>
    <property type="match status" value="1"/>
</dbReference>
<dbReference type="Gene3D" id="3.30.420.10">
    <property type="entry name" value="Ribonuclease H-like superfamily/Ribonuclease H"/>
    <property type="match status" value="1"/>
</dbReference>
<sequence length="378" mass="43772">MPWREVSVMDQRREFVRLAMQEGANRREFCRRFNIHPDTAYRWLARWQADQSVADRSRRPHSSPGRTDCKLEERILSVRDAHPAWGARKIARCLEREGSHAPAVSTVHEILRRAGRIKPPLGGTVASRRFEMPAPNLLWQMDFKGWIRLGNDAQCHPLTVVDDHSRYDLCLQACADQRTDTVRSRLEMTFRHYGLPEAFFVDNGSPWGDPSGERWTRFSVWLLKLGIAVIHSRPYHPQSRGKNERFHRTLAAEVFALRHFRDLAETQRAFDAWREVYNFERPHEALGQQVPASRYRPSLRAMPDRLPEVEYDSHEIVRRVSTTKAYISFKGCLWKVPQAFRGERLAIRPSPNSAQYGVFFAAHQVAIIDLASGKSVGH</sequence>
<name>A0A6P1BZG9_9BRAD</name>
<feature type="non-terminal residue" evidence="2">
    <location>
        <position position="378"/>
    </location>
</feature>
<dbReference type="PROSITE" id="PS50994">
    <property type="entry name" value="INTEGRASE"/>
    <property type="match status" value="1"/>
</dbReference>
<dbReference type="InterPro" id="IPR036397">
    <property type="entry name" value="RNaseH_sf"/>
</dbReference>
<dbReference type="AlphaFoldDB" id="A0A6P1BZG9"/>
<evidence type="ECO:0000259" key="1">
    <source>
        <dbReference type="PROSITE" id="PS50994"/>
    </source>
</evidence>
<dbReference type="EMBL" id="VKHP01000506">
    <property type="protein sequence ID" value="NEV02923.1"/>
    <property type="molecule type" value="Genomic_DNA"/>
</dbReference>
<dbReference type="PANTHER" id="PTHR35004:SF6">
    <property type="entry name" value="TRANSPOSASE"/>
    <property type="match status" value="1"/>
</dbReference>
<dbReference type="InterPro" id="IPR012337">
    <property type="entry name" value="RNaseH-like_sf"/>
</dbReference>
<dbReference type="InterPro" id="IPR001584">
    <property type="entry name" value="Integrase_cat-core"/>
</dbReference>
<evidence type="ECO:0000313" key="2">
    <source>
        <dbReference type="EMBL" id="NEV02923.1"/>
    </source>
</evidence>
<keyword evidence="3" id="KW-1185">Reference proteome</keyword>
<dbReference type="PANTHER" id="PTHR35004">
    <property type="entry name" value="TRANSPOSASE RV3428C-RELATED"/>
    <property type="match status" value="1"/>
</dbReference>
<dbReference type="NCBIfam" id="NF033577">
    <property type="entry name" value="transpos_IS481"/>
    <property type="match status" value="1"/>
</dbReference>
<organism evidence="2 3">
    <name type="scientific">Bradyrhizobium uaiense</name>
    <dbReference type="NCBI Taxonomy" id="2594946"/>
    <lineage>
        <taxon>Bacteria</taxon>
        <taxon>Pseudomonadati</taxon>
        <taxon>Pseudomonadota</taxon>
        <taxon>Alphaproteobacteria</taxon>
        <taxon>Hyphomicrobiales</taxon>
        <taxon>Nitrobacteraceae</taxon>
        <taxon>Bradyrhizobium</taxon>
    </lineage>
</organism>
<reference evidence="2 3" key="1">
    <citation type="journal article" date="2020" name="Arch. Microbiol.">
        <title>Bradyrhizobium uaiense sp. nov., a new highly efficient cowpea symbiont.</title>
        <authorList>
            <person name="Cabral Michel D."/>
            <person name="Azarias Guimaraes A."/>
            <person name="Martins da Costa E."/>
            <person name="Soares de Carvalho T."/>
            <person name="Balsanelli E."/>
            <person name="Willems A."/>
            <person name="Maltempi de Souza E."/>
            <person name="de Souza Moreira F.M."/>
        </authorList>
    </citation>
    <scope>NUCLEOTIDE SEQUENCE [LARGE SCALE GENOMIC DNA]</scope>
    <source>
        <strain evidence="2 3">UFLA 03-164</strain>
    </source>
</reference>
<proteinExistence type="predicted"/>
<dbReference type="Pfam" id="PF13565">
    <property type="entry name" value="HTH_32"/>
    <property type="match status" value="1"/>
</dbReference>
<accession>A0A6P1BZG9</accession>